<dbReference type="SUPFAM" id="SSF63380">
    <property type="entry name" value="Riboflavin synthase domain-like"/>
    <property type="match status" value="1"/>
</dbReference>
<dbReference type="AlphaFoldDB" id="A0A836C9R3"/>
<dbReference type="EC" id="1.6.2.2" evidence="15"/>
<keyword evidence="19" id="KW-1185">Reference proteome</keyword>
<keyword evidence="5 14" id="KW-0285">Flavoprotein</keyword>
<evidence type="ECO:0000256" key="8">
    <source>
        <dbReference type="ARBA" id="ARBA00022989"/>
    </source>
</evidence>
<dbReference type="InterPro" id="IPR008333">
    <property type="entry name" value="Cbr1-like_FAD-bd_dom"/>
</dbReference>
<evidence type="ECO:0000256" key="9">
    <source>
        <dbReference type="ARBA" id="ARBA00023002"/>
    </source>
</evidence>
<comment type="caution">
    <text evidence="18">The sequence shown here is derived from an EMBL/GenBank/DDBJ whole genome shotgun (WGS) entry which is preliminary data.</text>
</comment>
<feature type="binding site" evidence="14">
    <location>
        <position position="123"/>
    </location>
    <ligand>
        <name>FAD</name>
        <dbReference type="ChEBI" id="CHEBI:57692"/>
    </ligand>
</feature>
<keyword evidence="10 15" id="KW-0520">NAD</keyword>
<evidence type="ECO:0000256" key="5">
    <source>
        <dbReference type="ARBA" id="ARBA00022630"/>
    </source>
</evidence>
<keyword evidence="12" id="KW-0472">Membrane</keyword>
<feature type="binding site" evidence="14">
    <location>
        <position position="115"/>
    </location>
    <ligand>
        <name>FAD</name>
        <dbReference type="ChEBI" id="CHEBI:57692"/>
    </ligand>
</feature>
<comment type="subcellular location">
    <subcellularLocation>
        <location evidence="3">Membrane</location>
    </subcellularLocation>
    <subcellularLocation>
        <location evidence="2">Mitochondrion</location>
    </subcellularLocation>
</comment>
<dbReference type="Pfam" id="PF00970">
    <property type="entry name" value="FAD_binding_6"/>
    <property type="match status" value="1"/>
</dbReference>
<evidence type="ECO:0000313" key="18">
    <source>
        <dbReference type="EMBL" id="KAG5177068.1"/>
    </source>
</evidence>
<dbReference type="PRINTS" id="PR00371">
    <property type="entry name" value="FPNCR"/>
</dbReference>
<keyword evidence="16" id="KW-0732">Signal</keyword>
<keyword evidence="7 14" id="KW-0274">FAD</keyword>
<evidence type="ECO:0000256" key="16">
    <source>
        <dbReference type="SAM" id="SignalP"/>
    </source>
</evidence>
<evidence type="ECO:0000256" key="3">
    <source>
        <dbReference type="ARBA" id="ARBA00004370"/>
    </source>
</evidence>
<dbReference type="OrthoDB" id="432685at2759"/>
<evidence type="ECO:0000256" key="12">
    <source>
        <dbReference type="ARBA" id="ARBA00023136"/>
    </source>
</evidence>
<dbReference type="InterPro" id="IPR001834">
    <property type="entry name" value="CBR-like"/>
</dbReference>
<organism evidence="18 19">
    <name type="scientific">Tribonema minus</name>
    <dbReference type="NCBI Taxonomy" id="303371"/>
    <lineage>
        <taxon>Eukaryota</taxon>
        <taxon>Sar</taxon>
        <taxon>Stramenopiles</taxon>
        <taxon>Ochrophyta</taxon>
        <taxon>PX clade</taxon>
        <taxon>Xanthophyceae</taxon>
        <taxon>Tribonematales</taxon>
        <taxon>Tribonemataceae</taxon>
        <taxon>Tribonema</taxon>
    </lineage>
</organism>
<dbReference type="EMBL" id="JAFCMP010000530">
    <property type="protein sequence ID" value="KAG5177068.1"/>
    <property type="molecule type" value="Genomic_DNA"/>
</dbReference>
<dbReference type="GO" id="GO:0016020">
    <property type="term" value="C:membrane"/>
    <property type="evidence" value="ECO:0007669"/>
    <property type="project" value="UniProtKB-SubCell"/>
</dbReference>
<keyword evidence="6" id="KW-0812">Transmembrane</keyword>
<dbReference type="Gene3D" id="3.40.50.80">
    <property type="entry name" value="Nucleotide-binding domain of ferredoxin-NADP reductase (FNR) module"/>
    <property type="match status" value="1"/>
</dbReference>
<feature type="binding site" evidence="14">
    <location>
        <position position="98"/>
    </location>
    <ligand>
        <name>FAD</name>
        <dbReference type="ChEBI" id="CHEBI:57692"/>
    </ligand>
</feature>
<dbReference type="InterPro" id="IPR017938">
    <property type="entry name" value="Riboflavin_synthase-like_b-brl"/>
</dbReference>
<evidence type="ECO:0000256" key="1">
    <source>
        <dbReference type="ARBA" id="ARBA00001974"/>
    </source>
</evidence>
<dbReference type="GO" id="GO:0005739">
    <property type="term" value="C:mitochondrion"/>
    <property type="evidence" value="ECO:0007669"/>
    <property type="project" value="UniProtKB-SubCell"/>
</dbReference>
<dbReference type="PROSITE" id="PS51384">
    <property type="entry name" value="FAD_FR"/>
    <property type="match status" value="1"/>
</dbReference>
<keyword evidence="9 15" id="KW-0560">Oxidoreductase</keyword>
<dbReference type="Pfam" id="PF00175">
    <property type="entry name" value="NAD_binding_1"/>
    <property type="match status" value="1"/>
</dbReference>
<keyword evidence="8" id="KW-1133">Transmembrane helix</keyword>
<dbReference type="Gene3D" id="2.40.30.10">
    <property type="entry name" value="Translation factors"/>
    <property type="match status" value="1"/>
</dbReference>
<dbReference type="PANTHER" id="PTHR19370:SF171">
    <property type="entry name" value="NADH-CYTOCHROME B5 REDUCTASE 2"/>
    <property type="match status" value="1"/>
</dbReference>
<dbReference type="Proteomes" id="UP000664859">
    <property type="component" value="Unassembled WGS sequence"/>
</dbReference>
<evidence type="ECO:0000256" key="7">
    <source>
        <dbReference type="ARBA" id="ARBA00022827"/>
    </source>
</evidence>
<sequence>MMPRSAICLVAYLACVNSFAPVGSIASRPPTQLSVKTALDPQEWRQFTVKEITPLSHDTKKFTVALPSEEHELGMVTASCLMVEGTGLDGTSQVARPYTPTSLNGTKGHFELVIKKYDKGQVSSYMHGLSVGDAIKVKGPFPKIKLDPNMKKRIGLIAGGTGITPMYQCIQELLEADGDATEMVLLYGNKTPKDILLKSELDALATKYPRFSVVYKVGEATDGWTGPVGHIGLEDCKQYLPPPSDDHMVFVCGPPPLMKAISGDKGPDKSQGAVDGVLKELGYTETQVYKF</sequence>
<feature type="binding site" evidence="14">
    <location>
        <position position="164"/>
    </location>
    <ligand>
        <name>FAD</name>
        <dbReference type="ChEBI" id="CHEBI:57692"/>
    </ligand>
</feature>
<dbReference type="FunFam" id="2.40.30.10:FF:000069">
    <property type="entry name" value="NADH-cytochrome b5 reductase"/>
    <property type="match status" value="1"/>
</dbReference>
<dbReference type="FunFam" id="3.40.50.80:FF:000009">
    <property type="entry name" value="NADH-cytochrome b5 reductase"/>
    <property type="match status" value="1"/>
</dbReference>
<accession>A0A836C9R3</accession>
<feature type="binding site" evidence="14">
    <location>
        <position position="96"/>
    </location>
    <ligand>
        <name>FAD</name>
        <dbReference type="ChEBI" id="CHEBI:57692"/>
    </ligand>
</feature>
<comment type="cofactor">
    <cofactor evidence="1 14 15">
        <name>FAD</name>
        <dbReference type="ChEBI" id="CHEBI:57692"/>
    </cofactor>
</comment>
<dbReference type="CDD" id="cd06183">
    <property type="entry name" value="cyt_b5_reduct_like"/>
    <property type="match status" value="1"/>
</dbReference>
<dbReference type="PANTHER" id="PTHR19370">
    <property type="entry name" value="NADH-CYTOCHROME B5 REDUCTASE"/>
    <property type="match status" value="1"/>
</dbReference>
<protein>
    <recommendedName>
        <fullName evidence="15">NADH-cytochrome b5 reductase</fullName>
        <ecNumber evidence="15">1.6.2.2</ecNumber>
    </recommendedName>
</protein>
<evidence type="ECO:0000256" key="10">
    <source>
        <dbReference type="ARBA" id="ARBA00023027"/>
    </source>
</evidence>
<dbReference type="GO" id="GO:0090524">
    <property type="term" value="F:cytochrome-b5 reductase activity, acting on NADH"/>
    <property type="evidence" value="ECO:0007669"/>
    <property type="project" value="UniProtKB-EC"/>
</dbReference>
<evidence type="ECO:0000256" key="11">
    <source>
        <dbReference type="ARBA" id="ARBA00023128"/>
    </source>
</evidence>
<feature type="binding site" evidence="14">
    <location>
        <position position="122"/>
    </location>
    <ligand>
        <name>FAD</name>
        <dbReference type="ChEBI" id="CHEBI:57692"/>
    </ligand>
</feature>
<proteinExistence type="inferred from homology"/>
<evidence type="ECO:0000256" key="14">
    <source>
        <dbReference type="PIRSR" id="PIRSR601834-1"/>
    </source>
</evidence>
<comment type="catalytic activity">
    <reaction evidence="13 15">
        <text>2 Fe(III)-[cytochrome b5] + NADH = 2 Fe(II)-[cytochrome b5] + NAD(+) + H(+)</text>
        <dbReference type="Rhea" id="RHEA:46680"/>
        <dbReference type="Rhea" id="RHEA-COMP:10438"/>
        <dbReference type="Rhea" id="RHEA-COMP:10439"/>
        <dbReference type="ChEBI" id="CHEBI:15378"/>
        <dbReference type="ChEBI" id="CHEBI:29033"/>
        <dbReference type="ChEBI" id="CHEBI:29034"/>
        <dbReference type="ChEBI" id="CHEBI:57540"/>
        <dbReference type="ChEBI" id="CHEBI:57945"/>
        <dbReference type="EC" id="1.6.2.2"/>
    </reaction>
</comment>
<feature type="domain" description="FAD-binding FR-type" evidence="17">
    <location>
        <begin position="42"/>
        <end position="147"/>
    </location>
</feature>
<dbReference type="InterPro" id="IPR017927">
    <property type="entry name" value="FAD-bd_FR_type"/>
</dbReference>
<gene>
    <name evidence="18" type="ORF">JKP88DRAFT_270760</name>
</gene>
<evidence type="ECO:0000256" key="13">
    <source>
        <dbReference type="ARBA" id="ARBA00047682"/>
    </source>
</evidence>
<feature type="chain" id="PRO_5032790995" description="NADH-cytochrome b5 reductase" evidence="16">
    <location>
        <begin position="19"/>
        <end position="291"/>
    </location>
</feature>
<dbReference type="InterPro" id="IPR001433">
    <property type="entry name" value="OxRdtase_FAD/NAD-bd"/>
</dbReference>
<dbReference type="PRINTS" id="PR00406">
    <property type="entry name" value="CYTB5RDTASE"/>
</dbReference>
<evidence type="ECO:0000256" key="4">
    <source>
        <dbReference type="ARBA" id="ARBA00006105"/>
    </source>
</evidence>
<reference evidence="18" key="1">
    <citation type="submission" date="2021-02" db="EMBL/GenBank/DDBJ databases">
        <title>First Annotated Genome of the Yellow-green Alga Tribonema minus.</title>
        <authorList>
            <person name="Mahan K.M."/>
        </authorList>
    </citation>
    <scope>NUCLEOTIDE SEQUENCE</scope>
    <source>
        <strain evidence="18">UTEX B ZZ1240</strain>
    </source>
</reference>
<feature type="binding site" evidence="14">
    <location>
        <position position="113"/>
    </location>
    <ligand>
        <name>FAD</name>
        <dbReference type="ChEBI" id="CHEBI:57692"/>
    </ligand>
</feature>
<comment type="similarity">
    <text evidence="4 15">Belongs to the flavoprotein pyridine nucleotide cytochrome reductase family.</text>
</comment>
<keyword evidence="11" id="KW-0496">Mitochondrion</keyword>
<dbReference type="InterPro" id="IPR039261">
    <property type="entry name" value="FNR_nucleotide-bd"/>
</dbReference>
<name>A0A836C9R3_9STRA</name>
<dbReference type="SUPFAM" id="SSF52343">
    <property type="entry name" value="Ferredoxin reductase-like, C-terminal NADP-linked domain"/>
    <property type="match status" value="1"/>
</dbReference>
<evidence type="ECO:0000259" key="17">
    <source>
        <dbReference type="PROSITE" id="PS51384"/>
    </source>
</evidence>
<evidence type="ECO:0000256" key="15">
    <source>
        <dbReference type="RuleBase" id="RU361226"/>
    </source>
</evidence>
<evidence type="ECO:0000256" key="2">
    <source>
        <dbReference type="ARBA" id="ARBA00004173"/>
    </source>
</evidence>
<evidence type="ECO:0000313" key="19">
    <source>
        <dbReference type="Proteomes" id="UP000664859"/>
    </source>
</evidence>
<feature type="signal peptide" evidence="16">
    <location>
        <begin position="1"/>
        <end position="18"/>
    </location>
</feature>
<evidence type="ECO:0000256" key="6">
    <source>
        <dbReference type="ARBA" id="ARBA00022692"/>
    </source>
</evidence>
<dbReference type="InterPro" id="IPR001709">
    <property type="entry name" value="Flavoprot_Pyr_Nucl_cyt_Rdtase"/>
</dbReference>
<feature type="binding site" evidence="14">
    <location>
        <position position="97"/>
    </location>
    <ligand>
        <name>FAD</name>
        <dbReference type="ChEBI" id="CHEBI:57692"/>
    </ligand>
</feature>